<dbReference type="Gene3D" id="3.30.1330.10">
    <property type="entry name" value="PurM-like, N-terminal domain"/>
    <property type="match status" value="2"/>
</dbReference>
<feature type="active site" evidence="8">
    <location>
        <position position="34"/>
    </location>
</feature>
<dbReference type="EC" id="6.3.5.3" evidence="8"/>
<feature type="binding site" evidence="8">
    <location>
        <position position="532"/>
    </location>
    <ligand>
        <name>Mg(2+)</name>
        <dbReference type="ChEBI" id="CHEBI:18420"/>
        <label>1</label>
    </ligand>
</feature>
<dbReference type="Pfam" id="PF02769">
    <property type="entry name" value="AIRS_C"/>
    <property type="match status" value="1"/>
</dbReference>
<dbReference type="CDD" id="cd02203">
    <property type="entry name" value="PurL_repeat1"/>
    <property type="match status" value="1"/>
</dbReference>
<dbReference type="Proteomes" id="UP000823736">
    <property type="component" value="Unassembled WGS sequence"/>
</dbReference>
<dbReference type="PANTHER" id="PTHR43555">
    <property type="entry name" value="PHOSPHORIBOSYLFORMYLGLYCINAMIDINE SYNTHASE SUBUNIT PURL"/>
    <property type="match status" value="1"/>
</dbReference>
<feature type="binding site" evidence="8">
    <location>
        <begin position="314"/>
        <end position="316"/>
    </location>
    <ligand>
        <name>substrate</name>
    </ligand>
</feature>
<feature type="binding site" evidence="8">
    <location>
        <position position="242"/>
    </location>
    <ligand>
        <name>substrate</name>
    </ligand>
</feature>
<feature type="binding site" evidence="8">
    <location>
        <begin position="80"/>
        <end position="83"/>
    </location>
    <ligand>
        <name>substrate</name>
    </ligand>
</feature>
<comment type="function">
    <text evidence="8">Part of the phosphoribosylformylglycinamidine synthase complex involved in the purines biosynthetic pathway. Catalyzes the ATP-dependent conversion of formylglycinamide ribonucleotide (FGAR) and glutamine to yield formylglycinamidine ribonucleotide (FGAM) and glutamate. The FGAM synthase complex is composed of three subunits. PurQ produces an ammonia molecule by converting glutamine to glutamate. PurL transfers the ammonia molecule to FGAR to form FGAM in an ATP-dependent manner. PurS interacts with PurQ and PurL and is thought to assist in the transfer of the ammonia molecule from PurQ to PurL.</text>
</comment>
<reference evidence="12" key="1">
    <citation type="submission" date="2021-03" db="EMBL/GenBank/DDBJ databases">
        <title>Genomic Encyclopedia of Type Strains, Phase IV (KMG-IV): sequencing the most valuable type-strain genomes for metagenomic binning, comparative biology and taxonomic classification.</title>
        <authorList>
            <person name="Goeker M."/>
        </authorList>
    </citation>
    <scope>NUCLEOTIDE SEQUENCE</scope>
    <source>
        <strain evidence="12">DSM 26232</strain>
    </source>
</reference>
<dbReference type="GO" id="GO:0005737">
    <property type="term" value="C:cytoplasm"/>
    <property type="evidence" value="ECO:0007669"/>
    <property type="project" value="UniProtKB-SubCell"/>
</dbReference>
<dbReference type="GO" id="GO:0006189">
    <property type="term" value="P:'de novo' IMP biosynthetic process"/>
    <property type="evidence" value="ECO:0007669"/>
    <property type="project" value="UniProtKB-UniRule"/>
</dbReference>
<feature type="binding site" evidence="8">
    <location>
        <position position="270"/>
    </location>
    <ligand>
        <name>Mg(2+)</name>
        <dbReference type="ChEBI" id="CHEBI:18420"/>
        <label>2</label>
    </ligand>
</feature>
<dbReference type="GO" id="GO:0005524">
    <property type="term" value="F:ATP binding"/>
    <property type="evidence" value="ECO:0007669"/>
    <property type="project" value="UniProtKB-UniRule"/>
</dbReference>
<evidence type="ECO:0000313" key="13">
    <source>
        <dbReference type="Proteomes" id="UP000823736"/>
    </source>
</evidence>
<dbReference type="NCBIfam" id="TIGR01736">
    <property type="entry name" value="FGAM_synth_II"/>
    <property type="match status" value="1"/>
</dbReference>
<dbReference type="GO" id="GO:0000287">
    <property type="term" value="F:magnesium ion binding"/>
    <property type="evidence" value="ECO:0007669"/>
    <property type="project" value="UniProtKB-UniRule"/>
</dbReference>
<dbReference type="GO" id="GO:0004642">
    <property type="term" value="F:phosphoribosylformylglycinamidine synthase activity"/>
    <property type="evidence" value="ECO:0007669"/>
    <property type="project" value="UniProtKB-UniRule"/>
</dbReference>
<dbReference type="SUPFAM" id="SSF55326">
    <property type="entry name" value="PurM N-terminal domain-like"/>
    <property type="match status" value="2"/>
</dbReference>
<accession>A0A8T4GVH4</accession>
<dbReference type="RefSeq" id="WP_209491180.1">
    <property type="nucleotide sequence ID" value="NZ_JAGGLC010000002.1"/>
</dbReference>
<dbReference type="OrthoDB" id="8251at2157"/>
<feature type="binding site" evidence="8">
    <location>
        <position position="37"/>
    </location>
    <ligand>
        <name>ATP</name>
        <dbReference type="ChEBI" id="CHEBI:30616"/>
    </ligand>
</feature>
<feature type="domain" description="PurM-like N-terminal" evidence="9">
    <location>
        <begin position="432"/>
        <end position="554"/>
    </location>
</feature>
<name>A0A8T4GVH4_9EURY</name>
<feature type="domain" description="PurM-like N-terminal" evidence="9">
    <location>
        <begin position="59"/>
        <end position="189"/>
    </location>
</feature>
<feature type="binding site" evidence="8">
    <location>
        <position position="103"/>
    </location>
    <ligand>
        <name>Mg(2+)</name>
        <dbReference type="ChEBI" id="CHEBI:18420"/>
        <label>2</label>
    </ligand>
</feature>
<dbReference type="InterPro" id="IPR036921">
    <property type="entry name" value="PurM-like_N_sf"/>
</dbReference>
<keyword evidence="5 8" id="KW-0658">Purine biosynthesis</keyword>
<gene>
    <name evidence="8" type="primary">purL</name>
    <name evidence="12" type="ORF">J2753_001400</name>
</gene>
<evidence type="ECO:0000256" key="7">
    <source>
        <dbReference type="ARBA" id="ARBA00022842"/>
    </source>
</evidence>
<evidence type="ECO:0000313" key="12">
    <source>
        <dbReference type="EMBL" id="MBP1986906.1"/>
    </source>
</evidence>
<keyword evidence="13" id="KW-1185">Reference proteome</keyword>
<dbReference type="InterPro" id="IPR010074">
    <property type="entry name" value="PRibForGlyAmidine_synth_PurL"/>
</dbReference>
<evidence type="ECO:0000259" key="11">
    <source>
        <dbReference type="Pfam" id="PF18072"/>
    </source>
</evidence>
<dbReference type="InterPro" id="IPR036676">
    <property type="entry name" value="PurM-like_C_sf"/>
</dbReference>
<comment type="subunit">
    <text evidence="8">Monomer. Part of the FGAM synthase complex composed of 1 PurL, 1 PurQ and 2 PurS subunits.</text>
</comment>
<evidence type="ECO:0000256" key="3">
    <source>
        <dbReference type="ARBA" id="ARBA00022723"/>
    </source>
</evidence>
<feature type="active site" description="Proton acceptor" evidence="8">
    <location>
        <position position="81"/>
    </location>
</feature>
<evidence type="ECO:0000256" key="2">
    <source>
        <dbReference type="ARBA" id="ARBA00022598"/>
    </source>
</evidence>
<evidence type="ECO:0000256" key="1">
    <source>
        <dbReference type="ARBA" id="ARBA00022490"/>
    </source>
</evidence>
<keyword evidence="2 8" id="KW-0436">Ligase</keyword>
<dbReference type="CDD" id="cd02204">
    <property type="entry name" value="PurL_repeat2"/>
    <property type="match status" value="1"/>
</dbReference>
<dbReference type="EMBL" id="JAGGLC010000002">
    <property type="protein sequence ID" value="MBP1986906.1"/>
    <property type="molecule type" value="Genomic_DNA"/>
</dbReference>
<organism evidence="12 13">
    <name type="scientific">Halolamina salifodinae</name>
    <dbReference type="NCBI Taxonomy" id="1202767"/>
    <lineage>
        <taxon>Archaea</taxon>
        <taxon>Methanobacteriati</taxon>
        <taxon>Methanobacteriota</taxon>
        <taxon>Stenosarchaea group</taxon>
        <taxon>Halobacteria</taxon>
        <taxon>Halobacteriales</taxon>
        <taxon>Haloferacaceae</taxon>
    </lineage>
</organism>
<evidence type="ECO:0000256" key="6">
    <source>
        <dbReference type="ARBA" id="ARBA00022840"/>
    </source>
</evidence>
<dbReference type="InterPro" id="IPR041609">
    <property type="entry name" value="PurL_linker"/>
</dbReference>
<evidence type="ECO:0000259" key="10">
    <source>
        <dbReference type="Pfam" id="PF02769"/>
    </source>
</evidence>
<dbReference type="PIRSF" id="PIRSF001587">
    <property type="entry name" value="FGAM_synthase_II"/>
    <property type="match status" value="1"/>
</dbReference>
<keyword evidence="4 8" id="KW-0547">Nucleotide-binding</keyword>
<evidence type="ECO:0000256" key="8">
    <source>
        <dbReference type="HAMAP-Rule" id="MF_00420"/>
    </source>
</evidence>
<dbReference type="NCBIfam" id="NF002290">
    <property type="entry name" value="PRK01213.1"/>
    <property type="match status" value="1"/>
</dbReference>
<feature type="binding site" evidence="8">
    <location>
        <position position="531"/>
    </location>
    <ligand>
        <name>ATP</name>
        <dbReference type="ChEBI" id="CHEBI:30616"/>
    </ligand>
</feature>
<dbReference type="PANTHER" id="PTHR43555:SF1">
    <property type="entry name" value="PHOSPHORIBOSYLFORMYLGLYCINAMIDINE SYNTHASE SUBUNIT PURL"/>
    <property type="match status" value="1"/>
</dbReference>
<sequence length="735" mass="75678">MPLADADHELVVGELGREPTRAEQHLFENLWSEHCAYRSSRMLLSAFESEGEHVEIGPGDDAAVVRVPDTDTLLTFGVESHNHPSYVDPYDGAATGVGGIVRDTLSMGAFPIALADSLYFGPLTESRSVASQGSPDAVDREHSRYLLDGVVEGIADYGNAIGVPTVAGSVAFEAGHVGNPLVNVACVGKTTPERLVTAEAQKAGNRLVLLGNATGRDGLGGASFASEDLDEDAETEDRPAVQVGDPYSEKLLIECNEALVDEGLIESARDLGAAGLGGASSELVAKGGFGADIDLEAVHTREPGMNATEILLAESQERMCYEVAPENVERVKEIAERFDLGCSDIGEITEGNYVCRFEGETVVDADADYLAEGAPMNDLAREAPGVPATDLPEFDLGAGFEAVVADPTAASKEWVYRQYDHEVGLRTATPPGDDAAMLALHDTGAADEEHAIALSSGANPHWTDCDPEAGARAVAVENATNLAAKGATPLAAVDCLNGGNPEDPETYDGFAAAVEGLAEACADLSVPVVGGNVSLYNDSESGPVAPTPTLAVLGTKSGYDAPPAAVSGEGDLVLVEPTEWVAGSGIGSDDPDALGGSLLLSQFGGSDRFPAVPADPGALVAALGRVADLESTLATHDVSDGGLAVTLAEMVTDAAGVDAALDDAAAPFSEAPGRVVVETTHVGSLREAVGDHAAVRPLGTTTEEGALSLAAGEESVTYSADEIAELRDVLARELD</sequence>
<comment type="similarity">
    <text evidence="8">Belongs to the FGAMS family.</text>
</comment>
<feature type="binding site" evidence="8">
    <location>
        <position position="79"/>
    </location>
    <ligand>
        <name>Mg(2+)</name>
        <dbReference type="ChEBI" id="CHEBI:18420"/>
        <label>1</label>
    </ligand>
</feature>
<comment type="caution">
    <text evidence="12">The sequence shown here is derived from an EMBL/GenBank/DDBJ whole genome shotgun (WGS) entry which is preliminary data.</text>
</comment>
<dbReference type="Pfam" id="PF00586">
    <property type="entry name" value="AIRS"/>
    <property type="match status" value="2"/>
</dbReference>
<dbReference type="Gene3D" id="3.90.650.10">
    <property type="entry name" value="PurM-like C-terminal domain"/>
    <property type="match status" value="2"/>
</dbReference>
<evidence type="ECO:0000256" key="5">
    <source>
        <dbReference type="ARBA" id="ARBA00022755"/>
    </source>
</evidence>
<feature type="binding site" evidence="8">
    <location>
        <position position="534"/>
    </location>
    <ligand>
        <name>substrate</name>
    </ligand>
</feature>
<feature type="binding site" evidence="8">
    <location>
        <position position="494"/>
    </location>
    <ligand>
        <name>ATP</name>
        <dbReference type="ChEBI" id="CHEBI:30616"/>
    </ligand>
</feature>
<evidence type="ECO:0000256" key="4">
    <source>
        <dbReference type="ARBA" id="ARBA00022741"/>
    </source>
</evidence>
<keyword evidence="6 8" id="KW-0067">ATP-binding</keyword>
<comment type="subcellular location">
    <subcellularLocation>
        <location evidence="8">Cytoplasm</location>
    </subcellularLocation>
</comment>
<dbReference type="Pfam" id="PF18072">
    <property type="entry name" value="FGAR-AT_linker"/>
    <property type="match status" value="1"/>
</dbReference>
<comment type="catalytic activity">
    <reaction evidence="8">
        <text>N(2)-formyl-N(1)-(5-phospho-beta-D-ribosyl)glycinamide + L-glutamine + ATP + H2O = 2-formamido-N(1)-(5-O-phospho-beta-D-ribosyl)acetamidine + L-glutamate + ADP + phosphate + H(+)</text>
        <dbReference type="Rhea" id="RHEA:17129"/>
        <dbReference type="ChEBI" id="CHEBI:15377"/>
        <dbReference type="ChEBI" id="CHEBI:15378"/>
        <dbReference type="ChEBI" id="CHEBI:29985"/>
        <dbReference type="ChEBI" id="CHEBI:30616"/>
        <dbReference type="ChEBI" id="CHEBI:43474"/>
        <dbReference type="ChEBI" id="CHEBI:58359"/>
        <dbReference type="ChEBI" id="CHEBI:147286"/>
        <dbReference type="ChEBI" id="CHEBI:147287"/>
        <dbReference type="ChEBI" id="CHEBI:456216"/>
        <dbReference type="EC" id="6.3.5.3"/>
    </reaction>
</comment>
<feature type="domain" description="PurM-like C-terminal" evidence="10">
    <location>
        <begin position="202"/>
        <end position="352"/>
    </location>
</feature>
<proteinExistence type="inferred from homology"/>
<dbReference type="InterPro" id="IPR010918">
    <property type="entry name" value="PurM-like_C_dom"/>
</dbReference>
<feature type="domain" description="Phosphoribosylformylglycinamidine synthase linker" evidence="11">
    <location>
        <begin position="3"/>
        <end position="37"/>
    </location>
</feature>
<keyword evidence="1 8" id="KW-0963">Cytoplasm</keyword>
<feature type="binding site" evidence="8">
    <location>
        <position position="102"/>
    </location>
    <ligand>
        <name>substrate</name>
    </ligand>
</feature>
<protein>
    <recommendedName>
        <fullName evidence="8">Phosphoribosylformylglycinamidine synthase subunit PurL</fullName>
        <shortName evidence="8">FGAM synthase</shortName>
        <ecNumber evidence="8">6.3.5.3</ecNumber>
    </recommendedName>
    <alternativeName>
        <fullName evidence="8">Formylglycinamide ribonucleotide amidotransferase subunit II</fullName>
        <shortName evidence="8">FGAR amidotransferase II</shortName>
        <shortName evidence="8">FGAR-AT II</shortName>
    </alternativeName>
    <alternativeName>
        <fullName evidence="8">Glutamine amidotransferase PurL</fullName>
    </alternativeName>
    <alternativeName>
        <fullName evidence="8">Phosphoribosylformylglycinamidine synthase subunit II</fullName>
    </alternativeName>
</protein>
<dbReference type="SUPFAM" id="SSF56042">
    <property type="entry name" value="PurM C-terminal domain-like"/>
    <property type="match status" value="2"/>
</dbReference>
<dbReference type="InterPro" id="IPR016188">
    <property type="entry name" value="PurM-like_N"/>
</dbReference>
<evidence type="ECO:0000259" key="9">
    <source>
        <dbReference type="Pfam" id="PF00586"/>
    </source>
</evidence>
<comment type="caution">
    <text evidence="8">Lacks conserved residue(s) required for the propagation of feature annotation.</text>
</comment>
<keyword evidence="3 8" id="KW-0479">Metal-binding</keyword>
<comment type="pathway">
    <text evidence="8">Purine metabolism; IMP biosynthesis via de novo pathway; 5-amino-1-(5-phospho-D-ribosyl)imidazole from N(2)-formyl-N(1)-(5-phospho-D-ribosyl)glycinamide: step 1/2.</text>
</comment>
<dbReference type="HAMAP" id="MF_00420">
    <property type="entry name" value="PurL_2"/>
    <property type="match status" value="1"/>
</dbReference>
<keyword evidence="7 8" id="KW-0460">Magnesium</keyword>
<dbReference type="AlphaFoldDB" id="A0A8T4GVH4"/>